<dbReference type="Pfam" id="PF01420">
    <property type="entry name" value="Methylase_S"/>
    <property type="match status" value="2"/>
</dbReference>
<keyword evidence="6" id="KW-0378">Hydrolase</keyword>
<keyword evidence="2" id="KW-0680">Restriction system</keyword>
<evidence type="ECO:0000259" key="5">
    <source>
        <dbReference type="Pfam" id="PF01420"/>
    </source>
</evidence>
<comment type="similarity">
    <text evidence="1">Belongs to the type-I restriction system S methylase family.</text>
</comment>
<dbReference type="EMBL" id="QNTV01000023">
    <property type="protein sequence ID" value="RBA52662.1"/>
    <property type="molecule type" value="Genomic_DNA"/>
</dbReference>
<dbReference type="InterPro" id="IPR052021">
    <property type="entry name" value="Type-I_RS_S_subunit"/>
</dbReference>
<feature type="domain" description="Type I restriction modification DNA specificity" evidence="5">
    <location>
        <begin position="18"/>
        <end position="162"/>
    </location>
</feature>
<evidence type="ECO:0000256" key="3">
    <source>
        <dbReference type="ARBA" id="ARBA00023125"/>
    </source>
</evidence>
<dbReference type="Proteomes" id="UP000683436">
    <property type="component" value="Chromosome"/>
</dbReference>
<keyword evidence="9" id="KW-1185">Reference proteome</keyword>
<evidence type="ECO:0000313" key="9">
    <source>
        <dbReference type="Proteomes" id="UP000683436"/>
    </source>
</evidence>
<dbReference type="GO" id="GO:0009307">
    <property type="term" value="P:DNA restriction-modification system"/>
    <property type="evidence" value="ECO:0007669"/>
    <property type="project" value="UniProtKB-KW"/>
</dbReference>
<dbReference type="Gene3D" id="1.10.287.1120">
    <property type="entry name" value="Bipartite methylase S protein"/>
    <property type="match status" value="1"/>
</dbReference>
<protein>
    <submittedName>
        <fullName evidence="6">Restriction endonuclease subunit S</fullName>
        <ecNumber evidence="6">3.1.21.-</ecNumber>
    </submittedName>
</protein>
<evidence type="ECO:0000313" key="7">
    <source>
        <dbReference type="EMBL" id="RBA52662.1"/>
    </source>
</evidence>
<feature type="domain" description="Type I restriction modification DNA specificity" evidence="5">
    <location>
        <begin position="195"/>
        <end position="346"/>
    </location>
</feature>
<keyword evidence="3" id="KW-0238">DNA-binding</keyword>
<keyword evidence="6" id="KW-0255">Endonuclease</keyword>
<dbReference type="SUPFAM" id="SSF116734">
    <property type="entry name" value="DNA methylase specificity domain"/>
    <property type="match status" value="2"/>
</dbReference>
<dbReference type="PANTHER" id="PTHR30408:SF12">
    <property type="entry name" value="TYPE I RESTRICTION ENZYME MJAVIII SPECIFICITY SUBUNIT"/>
    <property type="match status" value="1"/>
</dbReference>
<evidence type="ECO:0000313" key="6">
    <source>
        <dbReference type="EMBL" id="QWV17927.1"/>
    </source>
</evidence>
<dbReference type="AlphaFoldDB" id="A0A365PPT9"/>
<reference evidence="6 9" key="2">
    <citation type="submission" date="2021-06" db="EMBL/GenBank/DDBJ databases">
        <title>Microbial metabolic specificity influences pelagic lipid remineralization.</title>
        <authorList>
            <person name="Behrendt L."/>
            <person name="Hunter J.E."/>
            <person name="Alcolombri U."/>
            <person name="Smriga S."/>
            <person name="Mincer T."/>
            <person name="Lowenstein D.P."/>
            <person name="Peaudecerf F.J."/>
            <person name="Fernandez V.I."/>
            <person name="Fredricks H."/>
            <person name="Almblad H."/>
            <person name="Harrison J.J."/>
            <person name="Stocker R."/>
            <person name="Van Mooy B.A.S."/>
        </authorList>
    </citation>
    <scope>NUCLEOTIDE SEQUENCE [LARGE SCALE GENOMIC DNA]</scope>
    <source>
        <strain evidence="6 9">A252</strain>
    </source>
</reference>
<keyword evidence="6" id="KW-0540">Nuclease</keyword>
<dbReference type="GO" id="GO:0004519">
    <property type="term" value="F:endonuclease activity"/>
    <property type="evidence" value="ECO:0007669"/>
    <property type="project" value="UniProtKB-KW"/>
</dbReference>
<name>A0A365PPT9_9GAMM</name>
<evidence type="ECO:0000256" key="1">
    <source>
        <dbReference type="ARBA" id="ARBA00010923"/>
    </source>
</evidence>
<dbReference type="InterPro" id="IPR044946">
    <property type="entry name" value="Restrct_endonuc_typeI_TRD_sf"/>
</dbReference>
<dbReference type="GO" id="GO:0003677">
    <property type="term" value="F:DNA binding"/>
    <property type="evidence" value="ECO:0007669"/>
    <property type="project" value="UniProtKB-KW"/>
</dbReference>
<dbReference type="CDD" id="cd17267">
    <property type="entry name" value="RMtype1_S_EcoAO83I-TRD1-CR1_like"/>
    <property type="match status" value="1"/>
</dbReference>
<sequence length="369" mass="40706">MNMELNPGFKPTDEGGIPEGWHECDISDLCTLQRGFDLTEATSKPGAIPVYSSSGLSYFHNEAKLPPPAVITGRKGILGRVFLVEEPCWPHDTTLWVKDFKGNDPRFVSVFLRHFRLERFDAATSVPTLNRNNVVGHTIRLPSLPEQRSIAIALSDVDSFLDSLTLLIDKKRDIQKASLRLLLTGQHRLPGFGGEWTEVNLGEVSLISKGEQLSQNKNTHGLIPHFNGGVSASGYTDTANTPKNTIAISEGGNSCGFVQFVTTPFWCGGHCYAVHPRGIENLFLYFSLKGKQDSIMGLRVGSGLPNIQKTALNSFKIALPRSRDEQTAIATFLFDMDTELAALEARRDKARQLKQGMIQELLSGRIRLA</sequence>
<dbReference type="CDD" id="cd17291">
    <property type="entry name" value="RMtype1_S_MgeORF438P-TRD-CR_like"/>
    <property type="match status" value="1"/>
</dbReference>
<evidence type="ECO:0000256" key="2">
    <source>
        <dbReference type="ARBA" id="ARBA00022747"/>
    </source>
</evidence>
<evidence type="ECO:0000256" key="4">
    <source>
        <dbReference type="SAM" id="Coils"/>
    </source>
</evidence>
<accession>A0A365PPT9</accession>
<dbReference type="EMBL" id="CP076683">
    <property type="protein sequence ID" value="QWV17927.1"/>
    <property type="molecule type" value="Genomic_DNA"/>
</dbReference>
<dbReference type="InterPro" id="IPR000055">
    <property type="entry name" value="Restrct_endonuc_typeI_TRD"/>
</dbReference>
<dbReference type="Gene3D" id="3.90.220.20">
    <property type="entry name" value="DNA methylase specificity domains"/>
    <property type="match status" value="2"/>
</dbReference>
<dbReference type="Proteomes" id="UP000252554">
    <property type="component" value="Unassembled WGS sequence"/>
</dbReference>
<proteinExistence type="inferred from homology"/>
<feature type="coiled-coil region" evidence="4">
    <location>
        <begin position="333"/>
        <end position="360"/>
    </location>
</feature>
<dbReference type="RefSeq" id="WP_128121727.1">
    <property type="nucleotide sequence ID" value="NZ_CP076683.1"/>
</dbReference>
<organism evidence="7 8">
    <name type="scientific">Stutzerimonas zhaodongensis</name>
    <dbReference type="NCBI Taxonomy" id="1176257"/>
    <lineage>
        <taxon>Bacteria</taxon>
        <taxon>Pseudomonadati</taxon>
        <taxon>Pseudomonadota</taxon>
        <taxon>Gammaproteobacteria</taxon>
        <taxon>Pseudomonadales</taxon>
        <taxon>Pseudomonadaceae</taxon>
        <taxon>Stutzerimonas</taxon>
    </lineage>
</organism>
<dbReference type="GO" id="GO:0016787">
    <property type="term" value="F:hydrolase activity"/>
    <property type="evidence" value="ECO:0007669"/>
    <property type="project" value="UniProtKB-KW"/>
</dbReference>
<dbReference type="PANTHER" id="PTHR30408">
    <property type="entry name" value="TYPE-1 RESTRICTION ENZYME ECOKI SPECIFICITY PROTEIN"/>
    <property type="match status" value="1"/>
</dbReference>
<keyword evidence="4" id="KW-0175">Coiled coil</keyword>
<gene>
    <name evidence="7" type="ORF">DQ403_20455</name>
    <name evidence="6" type="ORF">KQ248_04320</name>
</gene>
<reference evidence="7 8" key="1">
    <citation type="submission" date="2018-06" db="EMBL/GenBank/DDBJ databases">
        <title>Whole genome sequencing of four bacterial strains from South Shetland trench revealing bio-synthetic gene clusters.</title>
        <authorList>
            <person name="Abdel-Mageed W.M."/>
            <person name="Lehri B."/>
            <person name="Jarmusch S.A."/>
            <person name="Miranda K."/>
            <person name="Goodfellow M."/>
            <person name="Jaspars M."/>
            <person name="Karlyshev A.V."/>
        </authorList>
    </citation>
    <scope>NUCLEOTIDE SEQUENCE [LARGE SCALE GENOMIC DNA]</scope>
    <source>
        <strain evidence="7 8">SST2</strain>
    </source>
</reference>
<dbReference type="EC" id="3.1.21.-" evidence="6"/>
<evidence type="ECO:0000313" key="8">
    <source>
        <dbReference type="Proteomes" id="UP000252554"/>
    </source>
</evidence>